<evidence type="ECO:0000256" key="5">
    <source>
        <dbReference type="ARBA" id="ARBA00022840"/>
    </source>
</evidence>
<dbReference type="InterPro" id="IPR027417">
    <property type="entry name" value="P-loop_NTPase"/>
</dbReference>
<evidence type="ECO:0000259" key="9">
    <source>
        <dbReference type="SMART" id="SM00382"/>
    </source>
</evidence>
<dbReference type="CDD" id="cd00009">
    <property type="entry name" value="AAA"/>
    <property type="match status" value="1"/>
</dbReference>
<comment type="function">
    <text evidence="7">Part of the RFC clamp loader complex which loads the PCNA sliding clamp onto DNA.</text>
</comment>
<dbReference type="NCBIfam" id="NF003229">
    <property type="entry name" value="PRK04195.1-5"/>
    <property type="match status" value="1"/>
</dbReference>
<dbReference type="Pfam" id="PF21960">
    <property type="entry name" value="RCF1-5-like_lid"/>
    <property type="match status" value="1"/>
</dbReference>
<dbReference type="AlphaFoldDB" id="A0A2Z2HVI4"/>
<dbReference type="OrthoDB" id="8658at2157"/>
<comment type="similarity">
    <text evidence="1 7">Belongs to the activator 1 small subunits family. RfcL subfamily.</text>
</comment>
<evidence type="ECO:0000256" key="2">
    <source>
        <dbReference type="ARBA" id="ARBA00014793"/>
    </source>
</evidence>
<dbReference type="InterPro" id="IPR003959">
    <property type="entry name" value="ATPase_AAA_core"/>
</dbReference>
<dbReference type="RefSeq" id="WP_086889148.1">
    <property type="nucleotide sequence ID" value="NZ_CP019893.1"/>
</dbReference>
<feature type="compositionally biased region" description="Acidic residues" evidence="8">
    <location>
        <begin position="471"/>
        <end position="488"/>
    </location>
</feature>
<dbReference type="GO" id="GO:0016887">
    <property type="term" value="F:ATP hydrolysis activity"/>
    <property type="evidence" value="ECO:0007669"/>
    <property type="project" value="InterPro"/>
</dbReference>
<dbReference type="CDD" id="cd18140">
    <property type="entry name" value="HLD_clamp_RFC"/>
    <property type="match status" value="1"/>
</dbReference>
<dbReference type="Proteomes" id="UP000250088">
    <property type="component" value="Chromosome"/>
</dbReference>
<dbReference type="HAMAP" id="MF_01508">
    <property type="entry name" value="RfcL"/>
    <property type="match status" value="1"/>
</dbReference>
<evidence type="ECO:0000256" key="1">
    <source>
        <dbReference type="ARBA" id="ARBA00006878"/>
    </source>
</evidence>
<keyword evidence="4 7" id="KW-0547">Nucleotide-binding</keyword>
<evidence type="ECO:0000256" key="6">
    <source>
        <dbReference type="ARBA" id="ARBA00032141"/>
    </source>
</evidence>
<keyword evidence="3 7" id="KW-0235">DNA replication</keyword>
<dbReference type="KEGG" id="naj:B1756_14345"/>
<dbReference type="Pfam" id="PF00004">
    <property type="entry name" value="AAA"/>
    <property type="match status" value="1"/>
</dbReference>
<dbReference type="Gene3D" id="3.40.50.300">
    <property type="entry name" value="P-loop containing nucleotide triphosphate hydrolases"/>
    <property type="match status" value="1"/>
</dbReference>
<dbReference type="SMART" id="SM00382">
    <property type="entry name" value="AAA"/>
    <property type="match status" value="1"/>
</dbReference>
<evidence type="ECO:0000256" key="8">
    <source>
        <dbReference type="SAM" id="MobiDB-lite"/>
    </source>
</evidence>
<dbReference type="GO" id="GO:0006260">
    <property type="term" value="P:DNA replication"/>
    <property type="evidence" value="ECO:0007669"/>
    <property type="project" value="UniProtKB-UniRule"/>
</dbReference>
<dbReference type="NCBIfam" id="NF003228">
    <property type="entry name" value="PRK04195.1-4"/>
    <property type="match status" value="1"/>
</dbReference>
<reference evidence="11" key="1">
    <citation type="submission" date="2017-02" db="EMBL/GenBank/DDBJ databases">
        <title>Natronthermophilus aegyptiacus gen. nov.,sp. nov., an aerobic, extremely halophilic alkalithermophilic archaeon isolated from the athalassohaline Wadi An Natrun, Egypt.</title>
        <authorList>
            <person name="Zhao B."/>
        </authorList>
    </citation>
    <scope>NUCLEOTIDE SEQUENCE [LARGE SCALE GENOMIC DNA]</scope>
    <source>
        <strain evidence="11">JW/NM-HA 15</strain>
    </source>
</reference>
<keyword evidence="5 7" id="KW-0067">ATP-binding</keyword>
<dbReference type="EMBL" id="CP019893">
    <property type="protein sequence ID" value="ARS90783.1"/>
    <property type="molecule type" value="Genomic_DNA"/>
</dbReference>
<dbReference type="InterPro" id="IPR047854">
    <property type="entry name" value="RFC_lid"/>
</dbReference>
<dbReference type="GO" id="GO:0005524">
    <property type="term" value="F:ATP binding"/>
    <property type="evidence" value="ECO:0007669"/>
    <property type="project" value="UniProtKB-UniRule"/>
</dbReference>
<dbReference type="GeneID" id="32895277"/>
<dbReference type="Gene3D" id="1.10.8.60">
    <property type="match status" value="1"/>
</dbReference>
<feature type="binding site" evidence="7">
    <location>
        <begin position="44"/>
        <end position="51"/>
    </location>
    <ligand>
        <name>ATP</name>
        <dbReference type="ChEBI" id="CHEBI:30616"/>
    </ligand>
</feature>
<dbReference type="SUPFAM" id="SSF52540">
    <property type="entry name" value="P-loop containing nucleoside triphosphate hydrolases"/>
    <property type="match status" value="1"/>
</dbReference>
<feature type="domain" description="AAA+ ATPase" evidence="9">
    <location>
        <begin position="36"/>
        <end position="160"/>
    </location>
</feature>
<name>A0A2Z2HVI4_9EURY</name>
<dbReference type="GO" id="GO:0003689">
    <property type="term" value="F:DNA clamp loader activity"/>
    <property type="evidence" value="ECO:0007669"/>
    <property type="project" value="UniProtKB-UniRule"/>
</dbReference>
<dbReference type="PANTHER" id="PTHR23389:SF6">
    <property type="entry name" value="REPLICATION FACTOR C SUBUNIT 1"/>
    <property type="match status" value="1"/>
</dbReference>
<accession>A0A2Z2HVI4</accession>
<dbReference type="NCBIfam" id="NF003231">
    <property type="entry name" value="PRK04195.2-1"/>
    <property type="match status" value="1"/>
</dbReference>
<feature type="compositionally biased region" description="Acidic residues" evidence="8">
    <location>
        <begin position="439"/>
        <end position="452"/>
    </location>
</feature>
<proteinExistence type="inferred from homology"/>
<dbReference type="PANTHER" id="PTHR23389">
    <property type="entry name" value="CHROMOSOME TRANSMISSION FIDELITY FACTOR 18"/>
    <property type="match status" value="1"/>
</dbReference>
<dbReference type="InterPro" id="IPR023935">
    <property type="entry name" value="Rep_factor-C_lsu"/>
</dbReference>
<organism evidence="10 11">
    <name type="scientific">Natrarchaeobaculum aegyptiacum</name>
    <dbReference type="NCBI Taxonomy" id="745377"/>
    <lineage>
        <taxon>Archaea</taxon>
        <taxon>Methanobacteriati</taxon>
        <taxon>Methanobacteriota</taxon>
        <taxon>Stenosarchaea group</taxon>
        <taxon>Halobacteria</taxon>
        <taxon>Halobacteriales</taxon>
        <taxon>Natrialbaceae</taxon>
        <taxon>Natrarchaeobaculum</taxon>
    </lineage>
</organism>
<comment type="subunit">
    <text evidence="7">Heteromultimer composed of small subunits (RfcS) and large subunits (RfcL).</text>
</comment>
<evidence type="ECO:0000256" key="4">
    <source>
        <dbReference type="ARBA" id="ARBA00022741"/>
    </source>
</evidence>
<evidence type="ECO:0000256" key="3">
    <source>
        <dbReference type="ARBA" id="ARBA00022705"/>
    </source>
</evidence>
<evidence type="ECO:0000313" key="10">
    <source>
        <dbReference type="EMBL" id="ARS90783.1"/>
    </source>
</evidence>
<sequence length="509" mass="55924">MSDWTETYRPTTLSEVRGNNKARDALEEWARTWDDHRKAVIVHGSPGVGKTSAAHALANDMGWPVMELNASDDRQKDVIERVAGEASKSGTLTGGEAGRRLVILDEADNFHGNADYGGSRAVTSVVKEANQPVVLVANEFYDMSNSLRNACETIEFRDVSARSIVPVLRDICRKEGIEYEDAALERIAENTSGDLRSAVNDLQAVAEEADRLTEDDVVTSERDRTQGIFDFLDTVIKEEDAEGALRASYDVDENPDEMLNWIEDNVPKDYAGAELADAYGFLANADRWLGRVRSSQNYSYWRYATDNMTAGVAASRQEPKGGWTRYGPPSYWSKLGRTRGTRNTRDAIAERIAEREGTSVATARREILPYLSAMTHHCRNRDLTVRMTATYDLDAGEVSFVTGSGKDTNKVQSIVDEAEDLLEEQTVEHSGSAFFGSADDAEDQRDADDDEAGTASATDDQVTLEAAGDSSDSDGQEQDTSDDADEPIPEDRAADAEDDENQSGLGDFM</sequence>
<gene>
    <name evidence="7" type="primary">rfcL</name>
    <name evidence="10" type="ORF">B1756_14345</name>
</gene>
<evidence type="ECO:0000256" key="7">
    <source>
        <dbReference type="HAMAP-Rule" id="MF_01508"/>
    </source>
</evidence>
<feature type="region of interest" description="Disordered" evidence="8">
    <location>
        <begin position="428"/>
        <end position="509"/>
    </location>
</feature>
<protein>
    <recommendedName>
        <fullName evidence="2 7">Replication factor C large subunit</fullName>
        <shortName evidence="7">RFC large subunit</shortName>
    </recommendedName>
    <alternativeName>
        <fullName evidence="6 7">Clamp loader large subunit</fullName>
    </alternativeName>
</protein>
<keyword evidence="11" id="KW-1185">Reference proteome</keyword>
<dbReference type="InterPro" id="IPR003593">
    <property type="entry name" value="AAA+_ATPase"/>
</dbReference>
<evidence type="ECO:0000313" key="11">
    <source>
        <dbReference type="Proteomes" id="UP000250088"/>
    </source>
</evidence>